<dbReference type="AlphaFoldDB" id="A0A8X7C2M0"/>
<keyword evidence="2" id="KW-1185">Reference proteome</keyword>
<dbReference type="Proteomes" id="UP000886998">
    <property type="component" value="Unassembled WGS sequence"/>
</dbReference>
<name>A0A8X7C2M0_9ARAC</name>
<dbReference type="EMBL" id="BMAV01009981">
    <property type="protein sequence ID" value="GFY54661.1"/>
    <property type="molecule type" value="Genomic_DNA"/>
</dbReference>
<gene>
    <name evidence="1" type="ORF">TNIN_146411</name>
</gene>
<proteinExistence type="predicted"/>
<comment type="caution">
    <text evidence="1">The sequence shown here is derived from an EMBL/GenBank/DDBJ whole genome shotgun (WGS) entry which is preliminary data.</text>
</comment>
<reference evidence="1" key="1">
    <citation type="submission" date="2020-08" db="EMBL/GenBank/DDBJ databases">
        <title>Multicomponent nature underlies the extraordinary mechanical properties of spider dragline silk.</title>
        <authorList>
            <person name="Kono N."/>
            <person name="Nakamura H."/>
            <person name="Mori M."/>
            <person name="Yoshida Y."/>
            <person name="Ohtoshi R."/>
            <person name="Malay A.D."/>
            <person name="Moran D.A.P."/>
            <person name="Tomita M."/>
            <person name="Numata K."/>
            <person name="Arakawa K."/>
        </authorList>
    </citation>
    <scope>NUCLEOTIDE SEQUENCE</scope>
</reference>
<protein>
    <submittedName>
        <fullName evidence="1">Uncharacterized protein</fullName>
    </submittedName>
</protein>
<organism evidence="1 2">
    <name type="scientific">Trichonephila inaurata madagascariensis</name>
    <dbReference type="NCBI Taxonomy" id="2747483"/>
    <lineage>
        <taxon>Eukaryota</taxon>
        <taxon>Metazoa</taxon>
        <taxon>Ecdysozoa</taxon>
        <taxon>Arthropoda</taxon>
        <taxon>Chelicerata</taxon>
        <taxon>Arachnida</taxon>
        <taxon>Araneae</taxon>
        <taxon>Araneomorphae</taxon>
        <taxon>Entelegynae</taxon>
        <taxon>Araneoidea</taxon>
        <taxon>Nephilidae</taxon>
        <taxon>Trichonephila</taxon>
        <taxon>Trichonephila inaurata</taxon>
    </lineage>
</organism>
<sequence>MNASDFSCVNKCSETECRREESNLSSSQQRPAETRPLTMQLLLKGLNSMFADSDAHSIRLCPVHRTGCSSLELLPGDDLGL</sequence>
<evidence type="ECO:0000313" key="2">
    <source>
        <dbReference type="Proteomes" id="UP000886998"/>
    </source>
</evidence>
<accession>A0A8X7C2M0</accession>
<evidence type="ECO:0000313" key="1">
    <source>
        <dbReference type="EMBL" id="GFY54661.1"/>
    </source>
</evidence>